<sequence>MNDRETEPFWRRKTLEELDAAEWEALCDGCGRCCLNKLEDWETGEIAWTNVGCRLLDCQSASCRSYPNRREIVPDCVPLDAATVRAISWLPPNCGYRLVAEGRDLYWWHHLVSGDRDTVHQAGVSVRGRTISEDGLEPEDLEDHIVDWPGELPKQAREGNNEIGK</sequence>
<name>A0ACD4NIR4_9HYPH</name>
<organism evidence="1 2">
    <name type="scientific">Antarcticirhabdus aurantiaca</name>
    <dbReference type="NCBI Taxonomy" id="2606717"/>
    <lineage>
        <taxon>Bacteria</taxon>
        <taxon>Pseudomonadati</taxon>
        <taxon>Pseudomonadota</taxon>
        <taxon>Alphaproteobacteria</taxon>
        <taxon>Hyphomicrobiales</taxon>
        <taxon>Aurantimonadaceae</taxon>
        <taxon>Antarcticirhabdus</taxon>
    </lineage>
</organism>
<proteinExistence type="predicted"/>
<dbReference type="Proteomes" id="UP001163223">
    <property type="component" value="Chromosome"/>
</dbReference>
<reference evidence="1" key="1">
    <citation type="submission" date="2022-11" db="EMBL/GenBank/DDBJ databases">
        <title>beta-Carotene-producing bacterium, Jeongeuplla avenae sp. nov., alleviates the salt stress of Arabidopsis seedlings.</title>
        <authorList>
            <person name="Jiang L."/>
            <person name="Lee J."/>
        </authorList>
    </citation>
    <scope>NUCLEOTIDE SEQUENCE</scope>
    <source>
        <strain evidence="1">DY_R2A_6</strain>
    </source>
</reference>
<dbReference type="EMBL" id="CP113520">
    <property type="protein sequence ID" value="WAJ26715.1"/>
    <property type="molecule type" value="Genomic_DNA"/>
</dbReference>
<gene>
    <name evidence="1" type="ORF">OXU80_17835</name>
</gene>
<accession>A0ACD4NIR4</accession>
<protein>
    <submittedName>
        <fullName evidence="1">YcgN family cysteine cluster protein</fullName>
    </submittedName>
</protein>
<evidence type="ECO:0000313" key="1">
    <source>
        <dbReference type="EMBL" id="WAJ26715.1"/>
    </source>
</evidence>
<keyword evidence="2" id="KW-1185">Reference proteome</keyword>
<evidence type="ECO:0000313" key="2">
    <source>
        <dbReference type="Proteomes" id="UP001163223"/>
    </source>
</evidence>